<keyword evidence="1" id="KW-0472">Membrane</keyword>
<dbReference type="RefSeq" id="XP_038073693.1">
    <property type="nucleotide sequence ID" value="XM_038217765.1"/>
</dbReference>
<keyword evidence="1" id="KW-1133">Transmembrane helix</keyword>
<keyword evidence="2" id="KW-0732">Signal</keyword>
<reference evidence="4" key="1">
    <citation type="submission" date="2022-11" db="UniProtKB">
        <authorList>
            <consortium name="EnsemblMetazoa"/>
        </authorList>
    </citation>
    <scope>IDENTIFICATION</scope>
</reference>
<dbReference type="EnsemblMetazoa" id="XM_038217765.1">
    <property type="protein sequence ID" value="XP_038073693.1"/>
    <property type="gene ID" value="LOC119741852"/>
</dbReference>
<dbReference type="Pfam" id="PF13908">
    <property type="entry name" value="Shisa_N"/>
    <property type="match status" value="1"/>
</dbReference>
<dbReference type="AlphaFoldDB" id="A0A914BBT3"/>
<feature type="signal peptide" evidence="2">
    <location>
        <begin position="1"/>
        <end position="20"/>
    </location>
</feature>
<dbReference type="InterPro" id="IPR053891">
    <property type="entry name" value="Shisa_N"/>
</dbReference>
<evidence type="ECO:0000313" key="4">
    <source>
        <dbReference type="EnsemblMetazoa" id="XP_038073693.1"/>
    </source>
</evidence>
<sequence length="157" mass="17408">MVPFLMQLVVFVALCSFSKASRHTCSDYQDKYGNYQSGLSCSVSGLPDRTYCCESSYLQYCCTETEWQDQSPAIPDETNYSSNYTHYWAIGGGMVIFIALIILAAIRVTLTRRRAAVVVTSRRVTAPTSVVTVSTGNPATRVGPYQQFENPPSYTPN</sequence>
<feature type="domain" description="Shisa N-terminal" evidence="3">
    <location>
        <begin position="24"/>
        <end position="66"/>
    </location>
</feature>
<evidence type="ECO:0000259" key="3">
    <source>
        <dbReference type="Pfam" id="PF13908"/>
    </source>
</evidence>
<keyword evidence="5" id="KW-1185">Reference proteome</keyword>
<feature type="transmembrane region" description="Helical" evidence="1">
    <location>
        <begin position="87"/>
        <end position="106"/>
    </location>
</feature>
<evidence type="ECO:0000313" key="5">
    <source>
        <dbReference type="Proteomes" id="UP000887568"/>
    </source>
</evidence>
<protein>
    <recommendedName>
        <fullName evidence="3">Shisa N-terminal domain-containing protein</fullName>
    </recommendedName>
</protein>
<dbReference type="Proteomes" id="UP000887568">
    <property type="component" value="Unplaced"/>
</dbReference>
<feature type="chain" id="PRO_5037594377" description="Shisa N-terminal domain-containing protein" evidence="2">
    <location>
        <begin position="21"/>
        <end position="157"/>
    </location>
</feature>
<evidence type="ECO:0000256" key="1">
    <source>
        <dbReference type="SAM" id="Phobius"/>
    </source>
</evidence>
<accession>A0A914BBT3</accession>
<evidence type="ECO:0000256" key="2">
    <source>
        <dbReference type="SAM" id="SignalP"/>
    </source>
</evidence>
<organism evidence="4 5">
    <name type="scientific">Patiria miniata</name>
    <name type="common">Bat star</name>
    <name type="synonym">Asterina miniata</name>
    <dbReference type="NCBI Taxonomy" id="46514"/>
    <lineage>
        <taxon>Eukaryota</taxon>
        <taxon>Metazoa</taxon>
        <taxon>Echinodermata</taxon>
        <taxon>Eleutherozoa</taxon>
        <taxon>Asterozoa</taxon>
        <taxon>Asteroidea</taxon>
        <taxon>Valvatacea</taxon>
        <taxon>Valvatida</taxon>
        <taxon>Asterinidae</taxon>
        <taxon>Patiria</taxon>
    </lineage>
</organism>
<dbReference type="GeneID" id="119741852"/>
<keyword evidence="1" id="KW-0812">Transmembrane</keyword>
<proteinExistence type="predicted"/>
<name>A0A914BBT3_PATMI</name>